<gene>
    <name evidence="2" type="ORF">HHL17_06190</name>
</gene>
<keyword evidence="3" id="KW-1185">Reference proteome</keyword>
<keyword evidence="1" id="KW-0472">Membrane</keyword>
<comment type="caution">
    <text evidence="2">The sequence shown here is derived from an EMBL/GenBank/DDBJ whole genome shotgun (WGS) entry which is preliminary data.</text>
</comment>
<evidence type="ECO:0000313" key="3">
    <source>
        <dbReference type="Proteomes" id="UP000583266"/>
    </source>
</evidence>
<organism evidence="2 3">
    <name type="scientific">Chitinophaga fulva</name>
    <dbReference type="NCBI Taxonomy" id="2728842"/>
    <lineage>
        <taxon>Bacteria</taxon>
        <taxon>Pseudomonadati</taxon>
        <taxon>Bacteroidota</taxon>
        <taxon>Chitinophagia</taxon>
        <taxon>Chitinophagales</taxon>
        <taxon>Chitinophagaceae</taxon>
        <taxon>Chitinophaga</taxon>
    </lineage>
</organism>
<dbReference type="EMBL" id="JABBGC010000001">
    <property type="protein sequence ID" value="NML36782.1"/>
    <property type="molecule type" value="Genomic_DNA"/>
</dbReference>
<evidence type="ECO:0000313" key="2">
    <source>
        <dbReference type="EMBL" id="NML36782.1"/>
    </source>
</evidence>
<feature type="transmembrane region" description="Helical" evidence="1">
    <location>
        <begin position="176"/>
        <end position="195"/>
    </location>
</feature>
<evidence type="ECO:0008006" key="4">
    <source>
        <dbReference type="Google" id="ProtNLM"/>
    </source>
</evidence>
<keyword evidence="1" id="KW-0812">Transmembrane</keyword>
<accession>A0A848GI91</accession>
<protein>
    <recommendedName>
        <fullName evidence="4">DoxX family protein</fullName>
    </recommendedName>
</protein>
<dbReference type="Proteomes" id="UP000583266">
    <property type="component" value="Unassembled WGS sequence"/>
</dbReference>
<dbReference type="AlphaFoldDB" id="A0A848GI91"/>
<feature type="transmembrane region" description="Helical" evidence="1">
    <location>
        <begin position="6"/>
        <end position="29"/>
    </location>
</feature>
<feature type="transmembrane region" description="Helical" evidence="1">
    <location>
        <begin position="150"/>
        <end position="170"/>
    </location>
</feature>
<proteinExistence type="predicted"/>
<name>A0A848GI91_9BACT</name>
<dbReference type="RefSeq" id="WP_169223889.1">
    <property type="nucleotide sequence ID" value="NZ_JABBGC010000001.1"/>
</dbReference>
<keyword evidence="1" id="KW-1133">Transmembrane helix</keyword>
<sequence>MQKIPLFQKIITCTLAGLVIGAAVLRICFTFIRAWLPIRMITIVPALLLAAAVIYAVIWSVRKTNNPATLAFWQGALRYGVAFDLATFGWEKLFHFQFVVPLSKLDLPFNSFSSQDLFWAFFSHSYPLGCMIAGCQIMGAMLLLFSRTRLAGVFVLLPVLANILLMDIFYQIGTTVVIHASIMMAGVLYFLFIEFDRLKAFFFAAKDQLPSLPISQYFKTAVRLSIIYIPLLLIAMREKPDRDPQLMGKYEVKQMTVNQQVLNPSSCEDSILTRVYFDIKNGCVFEFNTTQRRWYGIYKKKGDQLEIKWASTGKPVFTGVMSPVNPSGNIALTGVLGNDSMKMILQKTNN</sequence>
<reference evidence="2 3" key="1">
    <citation type="submission" date="2020-04" db="EMBL/GenBank/DDBJ databases">
        <title>Chitinophaga sp. G-6-1-13 sp. nov., isolated from soil.</title>
        <authorList>
            <person name="Dahal R.H."/>
            <person name="Chaudhary D.K."/>
        </authorList>
    </citation>
    <scope>NUCLEOTIDE SEQUENCE [LARGE SCALE GENOMIC DNA]</scope>
    <source>
        <strain evidence="2 3">G-6-1-13</strain>
    </source>
</reference>
<evidence type="ECO:0000256" key="1">
    <source>
        <dbReference type="SAM" id="Phobius"/>
    </source>
</evidence>
<feature type="transmembrane region" description="Helical" evidence="1">
    <location>
        <begin position="41"/>
        <end position="61"/>
    </location>
</feature>
<feature type="transmembrane region" description="Helical" evidence="1">
    <location>
        <begin position="117"/>
        <end position="143"/>
    </location>
</feature>